<dbReference type="KEGG" id="bdr:105222547"/>
<feature type="compositionally biased region" description="Polar residues" evidence="1">
    <location>
        <begin position="219"/>
        <end position="228"/>
    </location>
</feature>
<feature type="chain" id="PRO_5044538879" evidence="2">
    <location>
        <begin position="21"/>
        <end position="297"/>
    </location>
</feature>
<feature type="signal peptide" evidence="2">
    <location>
        <begin position="1"/>
        <end position="20"/>
    </location>
</feature>
<dbReference type="GO" id="GO:0008061">
    <property type="term" value="F:chitin binding"/>
    <property type="evidence" value="ECO:0007669"/>
    <property type="project" value="InterPro"/>
</dbReference>
<protein>
    <submittedName>
        <fullName evidence="3">DNA-directed RNA polymerase II subunit RPB1</fullName>
    </submittedName>
</protein>
<keyword evidence="3" id="KW-0804">Transcription</keyword>
<accession>A0A034V1T4</accession>
<dbReference type="OrthoDB" id="7880675at2759"/>
<feature type="compositionally biased region" description="Pro residues" evidence="1">
    <location>
        <begin position="235"/>
        <end position="252"/>
    </location>
</feature>
<dbReference type="SUPFAM" id="SSF57625">
    <property type="entry name" value="Invertebrate chitin-binding proteins"/>
    <property type="match status" value="1"/>
</dbReference>
<reference evidence="3" key="1">
    <citation type="journal article" date="2014" name="BMC Genomics">
        <title>Characterizing the developmental transcriptome of the oriental fruit fly, Bactrocera dorsalis (Diptera: Tephritidae) through comparative genomic analysis with Drosophila melanogaster utilizing modENCODE datasets.</title>
        <authorList>
            <person name="Geib S.M."/>
            <person name="Calla B."/>
            <person name="Hall B."/>
            <person name="Hou S."/>
            <person name="Manoukis N.C."/>
        </authorList>
    </citation>
    <scope>NUCLEOTIDE SEQUENCE</scope>
    <source>
        <strain evidence="3">Punador</strain>
    </source>
</reference>
<sequence length="297" mass="32855">MQFTSHIPLLLALSASLCYASSSTYDGKPGCKTPGEIGNVYRNFWDPMRYWRCIGLDMEPLRESCPDVTAFQQSLGRCVPWRYWKWEVPVYPPSCPTGVMCIQTESQPWSFYPQQLYPQQVPQALSPISPLYPRGPQQTLVPTSPLYPYAAPQAFVPTSPLYPQTLPQALVSTSHQYPQVSPQALVPTSPQYPQAAPQSLVATSPLYPQASPQALVPTSPFSQPQLSTKPHFLGPLPPQPSPSPQIVHPPQPLQNFVPPQSPLVWSSPHLSPQSQQALNTPYPMISSRPQYPGISNA</sequence>
<keyword evidence="2" id="KW-0732">Signal</keyword>
<evidence type="ECO:0000256" key="1">
    <source>
        <dbReference type="SAM" id="MobiDB-lite"/>
    </source>
</evidence>
<dbReference type="RefSeq" id="XP_011198209.2">
    <property type="nucleotide sequence ID" value="XM_011199907.3"/>
</dbReference>
<dbReference type="EMBL" id="GAKP01023435">
    <property type="protein sequence ID" value="JAC35523.1"/>
    <property type="molecule type" value="Transcribed_RNA"/>
</dbReference>
<feature type="region of interest" description="Disordered" evidence="1">
    <location>
        <begin position="211"/>
        <end position="297"/>
    </location>
</feature>
<organism evidence="3">
    <name type="scientific">Bactrocera dorsalis</name>
    <name type="common">Oriental fruit fly</name>
    <name type="synonym">Dacus dorsalis</name>
    <dbReference type="NCBI Taxonomy" id="27457"/>
    <lineage>
        <taxon>Eukaryota</taxon>
        <taxon>Metazoa</taxon>
        <taxon>Ecdysozoa</taxon>
        <taxon>Arthropoda</taxon>
        <taxon>Hexapoda</taxon>
        <taxon>Insecta</taxon>
        <taxon>Pterygota</taxon>
        <taxon>Neoptera</taxon>
        <taxon>Endopterygota</taxon>
        <taxon>Diptera</taxon>
        <taxon>Brachycera</taxon>
        <taxon>Muscomorpha</taxon>
        <taxon>Tephritoidea</taxon>
        <taxon>Tephritidae</taxon>
        <taxon>Bactrocera</taxon>
        <taxon>Bactrocera</taxon>
    </lineage>
</organism>
<evidence type="ECO:0000256" key="2">
    <source>
        <dbReference type="SAM" id="SignalP"/>
    </source>
</evidence>
<dbReference type="InterPro" id="IPR036508">
    <property type="entry name" value="Chitin-bd_dom_sf"/>
</dbReference>
<dbReference type="AlphaFoldDB" id="A0A034V1T4"/>
<feature type="compositionally biased region" description="Polar residues" evidence="1">
    <location>
        <begin position="268"/>
        <end position="279"/>
    </location>
</feature>
<proteinExistence type="predicted"/>
<feature type="compositionally biased region" description="Polar residues" evidence="1">
    <location>
        <begin position="287"/>
        <end position="297"/>
    </location>
</feature>
<evidence type="ECO:0000313" key="3">
    <source>
        <dbReference type="EMBL" id="JAC35523.1"/>
    </source>
</evidence>
<keyword evidence="3" id="KW-0240">DNA-directed RNA polymerase</keyword>
<dbReference type="GO" id="GO:0000428">
    <property type="term" value="C:DNA-directed RNA polymerase complex"/>
    <property type="evidence" value="ECO:0007669"/>
    <property type="project" value="UniProtKB-KW"/>
</dbReference>
<name>A0A034V1T4_BACDO</name>
<gene>
    <name evidence="3" type="primary">RPB1</name>
</gene>
<dbReference type="GeneID" id="105222547"/>